<dbReference type="EMBL" id="LK391709">
    <property type="protein sequence ID" value="CDR96674.1"/>
    <property type="molecule type" value="Genomic_DNA"/>
</dbReference>
<dbReference type="GeneID" id="24565215"/>
<keyword evidence="2" id="KW-1185">Reference proteome</keyword>
<dbReference type="Proteomes" id="UP000033188">
    <property type="component" value="Chromosome 3"/>
</dbReference>
<dbReference type="KEGG" id="bbig:BBBOND_0305780"/>
<evidence type="ECO:0000313" key="2">
    <source>
        <dbReference type="Proteomes" id="UP000033188"/>
    </source>
</evidence>
<organism evidence="1 2">
    <name type="scientific">Babesia bigemina</name>
    <dbReference type="NCBI Taxonomy" id="5866"/>
    <lineage>
        <taxon>Eukaryota</taxon>
        <taxon>Sar</taxon>
        <taxon>Alveolata</taxon>
        <taxon>Apicomplexa</taxon>
        <taxon>Aconoidasida</taxon>
        <taxon>Piroplasmida</taxon>
        <taxon>Babesiidae</taxon>
        <taxon>Babesia</taxon>
    </lineage>
</organism>
<sequence length="176" mass="20184">MIIVPQQLHQINQPTTVRAFGHPTPLAKIKLESSSFAHSVFTAFHIITIRKAEFPVLTALNIHSPQLDGMDEGKLQSDSEWDVKCEKGDTCVKNTASVRWILVLQREWQNAHTRQEMHSLNKRYMGQAQQHKGAKSETVMVDPSMRLYRKLLDTNQILLRNTERVTEFSQCTVMLS</sequence>
<reference evidence="2" key="1">
    <citation type="journal article" date="2014" name="Nucleic Acids Res.">
        <title>The evolutionary dynamics of variant antigen genes in Babesia reveal a history of genomic innovation underlying host-parasite interaction.</title>
        <authorList>
            <person name="Jackson A.P."/>
            <person name="Otto T.D."/>
            <person name="Darby A."/>
            <person name="Ramaprasad A."/>
            <person name="Xia D."/>
            <person name="Echaide I.E."/>
            <person name="Farber M."/>
            <person name="Gahlot S."/>
            <person name="Gamble J."/>
            <person name="Gupta D."/>
            <person name="Gupta Y."/>
            <person name="Jackson L."/>
            <person name="Malandrin L."/>
            <person name="Malas T.B."/>
            <person name="Moussa E."/>
            <person name="Nair M."/>
            <person name="Reid A.J."/>
            <person name="Sanders M."/>
            <person name="Sharma J."/>
            <person name="Tracey A."/>
            <person name="Quail M.A."/>
            <person name="Weir W."/>
            <person name="Wastling J.M."/>
            <person name="Hall N."/>
            <person name="Willadsen P."/>
            <person name="Lingelbach K."/>
            <person name="Shiels B."/>
            <person name="Tait A."/>
            <person name="Berriman M."/>
            <person name="Allred D.R."/>
            <person name="Pain A."/>
        </authorList>
    </citation>
    <scope>NUCLEOTIDE SEQUENCE [LARGE SCALE GENOMIC DNA]</scope>
    <source>
        <strain evidence="2">Bond</strain>
    </source>
</reference>
<dbReference type="AlphaFoldDB" id="A0A061DCF1"/>
<dbReference type="RefSeq" id="XP_012768860.1">
    <property type="nucleotide sequence ID" value="XM_012913406.1"/>
</dbReference>
<proteinExistence type="predicted"/>
<accession>A0A061DCF1</accession>
<name>A0A061DCF1_BABBI</name>
<gene>
    <name evidence="1" type="ORF">BBBOND_0305780</name>
</gene>
<evidence type="ECO:0000313" key="1">
    <source>
        <dbReference type="EMBL" id="CDR96674.1"/>
    </source>
</evidence>
<protein>
    <submittedName>
        <fullName evidence="1">Uncharacterized protein</fullName>
    </submittedName>
</protein>
<dbReference type="VEuPathDB" id="PiroplasmaDB:BBBOND_0305780"/>